<dbReference type="CDD" id="cd05233">
    <property type="entry name" value="SDR_c"/>
    <property type="match status" value="1"/>
</dbReference>
<dbReference type="Gene3D" id="3.40.50.720">
    <property type="entry name" value="NAD(P)-binding Rossmann-like Domain"/>
    <property type="match status" value="1"/>
</dbReference>
<dbReference type="SUPFAM" id="SSF51735">
    <property type="entry name" value="NAD(P)-binding Rossmann-fold domains"/>
    <property type="match status" value="1"/>
</dbReference>
<dbReference type="Pfam" id="PF00106">
    <property type="entry name" value="adh_short"/>
    <property type="match status" value="1"/>
</dbReference>
<dbReference type="InterPro" id="IPR002347">
    <property type="entry name" value="SDR_fam"/>
</dbReference>
<name>A0A8J9X900_PHATR</name>
<dbReference type="GO" id="GO:0016616">
    <property type="term" value="F:oxidoreductase activity, acting on the CH-OH group of donors, NAD or NADP as acceptor"/>
    <property type="evidence" value="ECO:0007669"/>
    <property type="project" value="UniProtKB-ARBA"/>
</dbReference>
<dbReference type="EMBL" id="OU594950">
    <property type="protein sequence ID" value="CAG9294427.1"/>
    <property type="molecule type" value="Genomic_DNA"/>
</dbReference>
<protein>
    <submittedName>
        <fullName evidence="4">Uncharacterized protein</fullName>
    </submittedName>
</protein>
<proteinExistence type="inferred from homology"/>
<evidence type="ECO:0000256" key="3">
    <source>
        <dbReference type="RuleBase" id="RU000363"/>
    </source>
</evidence>
<evidence type="ECO:0000313" key="4">
    <source>
        <dbReference type="EMBL" id="CAG9294427.1"/>
    </source>
</evidence>
<keyword evidence="2" id="KW-0560">Oxidoreductase</keyword>
<dbReference type="AlphaFoldDB" id="A0A8J9X900"/>
<dbReference type="GO" id="GO:0050664">
    <property type="term" value="F:oxidoreductase activity, acting on NAD(P)H, oxygen as acceptor"/>
    <property type="evidence" value="ECO:0007669"/>
    <property type="project" value="TreeGrafter"/>
</dbReference>
<gene>
    <name evidence="4" type="ORF">PTTT1_LOCUS54637</name>
</gene>
<reference evidence="4" key="1">
    <citation type="submission" date="2022-02" db="EMBL/GenBank/DDBJ databases">
        <authorList>
            <person name="Giguere J D."/>
        </authorList>
    </citation>
    <scope>NUCLEOTIDE SEQUENCE</scope>
    <source>
        <strain evidence="4">CCAP 1055/1</strain>
    </source>
</reference>
<dbReference type="Proteomes" id="UP000836788">
    <property type="component" value="Chromosome 9"/>
</dbReference>
<organism evidence="4">
    <name type="scientific">Phaeodactylum tricornutum</name>
    <name type="common">Diatom</name>
    <dbReference type="NCBI Taxonomy" id="2850"/>
    <lineage>
        <taxon>Eukaryota</taxon>
        <taxon>Sar</taxon>
        <taxon>Stramenopiles</taxon>
        <taxon>Ochrophyta</taxon>
        <taxon>Bacillariophyta</taxon>
        <taxon>Bacillariophyceae</taxon>
        <taxon>Bacillariophycidae</taxon>
        <taxon>Naviculales</taxon>
        <taxon>Phaeodactylaceae</taxon>
        <taxon>Phaeodactylum</taxon>
    </lineage>
</organism>
<dbReference type="InterPro" id="IPR036291">
    <property type="entry name" value="NAD(P)-bd_dom_sf"/>
</dbReference>
<dbReference type="PANTHER" id="PTHR43008">
    <property type="entry name" value="BENZIL REDUCTASE"/>
    <property type="match status" value="1"/>
</dbReference>
<dbReference type="PANTHER" id="PTHR43008:SF7">
    <property type="entry name" value="SHORT CHAIN DEHYDROGENASE_REDUCTASE (AFU_ORTHOLOGUE AFUA_2G00830)"/>
    <property type="match status" value="1"/>
</dbReference>
<evidence type="ECO:0000256" key="1">
    <source>
        <dbReference type="ARBA" id="ARBA00006484"/>
    </source>
</evidence>
<dbReference type="PRINTS" id="PR00081">
    <property type="entry name" value="GDHRDH"/>
</dbReference>
<comment type="similarity">
    <text evidence="1 3">Belongs to the short-chain dehydrogenases/reductases (SDR) family.</text>
</comment>
<evidence type="ECO:0000256" key="2">
    <source>
        <dbReference type="ARBA" id="ARBA00023002"/>
    </source>
</evidence>
<dbReference type="PRINTS" id="PR00080">
    <property type="entry name" value="SDRFAMILY"/>
</dbReference>
<sequence length="326" mass="35303">METKITLSELIKPGNVAVVTGASSGIGRAACLRFAQSGMTVWMVDVDEAELGLAHQLVQESQSAAAVGSDGNSTQIHARVVDVADEIAVQELATAVFARNGATHILMNNAGIGLGGGALTDMTTVQRVLNVNTYGPIHGCVAFVPKMKASDQPGMVINTGSKQGITMPPGNLTYNISKAALKAYTEGLEHEFMQERMEGVGKLRAALLVPGWVNTSILLKAQQHKASQQGQDFAVSSVSFHEEKPASGAWMPSQVIDFAIQEIDADRFYVICPDNDVDRETDNMRMTWTMQDVTHNRPPLSRWHPAYKDKFTEYVKAATENRKSQA</sequence>
<accession>A0A8J9X900</accession>